<sequence>MLKFQRGWLSIGKDGHKNEMHFFKARDKHCGVPGAHSSHDLTTQRTRRKREKKGCRDVVKTTLYYITRRGLKGPCRVTVGRSPRLTVKENSLHCGSFQ</sequence>
<keyword evidence="3" id="KW-1185">Reference proteome</keyword>
<reference evidence="2 3" key="1">
    <citation type="journal article" date="2019" name="Sci. Rep.">
        <title>Orb-weaving spider Araneus ventricosus genome elucidates the spidroin gene catalogue.</title>
        <authorList>
            <person name="Kono N."/>
            <person name="Nakamura H."/>
            <person name="Ohtoshi R."/>
            <person name="Moran D.A.P."/>
            <person name="Shinohara A."/>
            <person name="Yoshida Y."/>
            <person name="Fujiwara M."/>
            <person name="Mori M."/>
            <person name="Tomita M."/>
            <person name="Arakawa K."/>
        </authorList>
    </citation>
    <scope>NUCLEOTIDE SEQUENCE [LARGE SCALE GENOMIC DNA]</scope>
</reference>
<comment type="caution">
    <text evidence="2">The sequence shown here is derived from an EMBL/GenBank/DDBJ whole genome shotgun (WGS) entry which is preliminary data.</text>
</comment>
<evidence type="ECO:0000313" key="3">
    <source>
        <dbReference type="Proteomes" id="UP000499080"/>
    </source>
</evidence>
<accession>A0A4Y2HN34</accession>
<gene>
    <name evidence="2" type="ORF">AVEN_74329_1</name>
</gene>
<feature type="region of interest" description="Disordered" evidence="1">
    <location>
        <begin position="31"/>
        <end position="53"/>
    </location>
</feature>
<protein>
    <submittedName>
        <fullName evidence="2">Uncharacterized protein</fullName>
    </submittedName>
</protein>
<evidence type="ECO:0000256" key="1">
    <source>
        <dbReference type="SAM" id="MobiDB-lite"/>
    </source>
</evidence>
<proteinExistence type="predicted"/>
<dbReference type="EMBL" id="BGPR01002044">
    <property type="protein sequence ID" value="GBM66787.1"/>
    <property type="molecule type" value="Genomic_DNA"/>
</dbReference>
<organism evidence="2 3">
    <name type="scientific">Araneus ventricosus</name>
    <name type="common">Orbweaver spider</name>
    <name type="synonym">Epeira ventricosa</name>
    <dbReference type="NCBI Taxonomy" id="182803"/>
    <lineage>
        <taxon>Eukaryota</taxon>
        <taxon>Metazoa</taxon>
        <taxon>Ecdysozoa</taxon>
        <taxon>Arthropoda</taxon>
        <taxon>Chelicerata</taxon>
        <taxon>Arachnida</taxon>
        <taxon>Araneae</taxon>
        <taxon>Araneomorphae</taxon>
        <taxon>Entelegynae</taxon>
        <taxon>Araneoidea</taxon>
        <taxon>Araneidae</taxon>
        <taxon>Araneus</taxon>
    </lineage>
</organism>
<name>A0A4Y2HN34_ARAVE</name>
<dbReference type="Proteomes" id="UP000499080">
    <property type="component" value="Unassembled WGS sequence"/>
</dbReference>
<dbReference type="AlphaFoldDB" id="A0A4Y2HN34"/>
<evidence type="ECO:0000313" key="2">
    <source>
        <dbReference type="EMBL" id="GBM66787.1"/>
    </source>
</evidence>